<dbReference type="KEGG" id="psuu:Psuf_066310"/>
<evidence type="ECO:0000313" key="3">
    <source>
        <dbReference type="Proteomes" id="UP000503011"/>
    </source>
</evidence>
<organism evidence="2 3">
    <name type="scientific">Phytohabitans suffuscus</name>
    <dbReference type="NCBI Taxonomy" id="624315"/>
    <lineage>
        <taxon>Bacteria</taxon>
        <taxon>Bacillati</taxon>
        <taxon>Actinomycetota</taxon>
        <taxon>Actinomycetes</taxon>
        <taxon>Micromonosporales</taxon>
        <taxon>Micromonosporaceae</taxon>
    </lineage>
</organism>
<protein>
    <submittedName>
        <fullName evidence="2">Uncharacterized protein</fullName>
    </submittedName>
</protein>
<evidence type="ECO:0000313" key="2">
    <source>
        <dbReference type="EMBL" id="BCB89318.1"/>
    </source>
</evidence>
<keyword evidence="3" id="KW-1185">Reference proteome</keyword>
<proteinExistence type="predicted"/>
<reference evidence="2 3" key="1">
    <citation type="submission" date="2020-03" db="EMBL/GenBank/DDBJ databases">
        <title>Whole genome shotgun sequence of Phytohabitans suffuscus NBRC 105367.</title>
        <authorList>
            <person name="Komaki H."/>
            <person name="Tamura T."/>
        </authorList>
    </citation>
    <scope>NUCLEOTIDE SEQUENCE [LARGE SCALE GENOMIC DNA]</scope>
    <source>
        <strain evidence="2 3">NBRC 105367</strain>
    </source>
</reference>
<dbReference type="AlphaFoldDB" id="A0A6F8YTQ1"/>
<evidence type="ECO:0000256" key="1">
    <source>
        <dbReference type="SAM" id="MobiDB-lite"/>
    </source>
</evidence>
<accession>A0A6F8YTQ1</accession>
<feature type="compositionally biased region" description="Polar residues" evidence="1">
    <location>
        <begin position="15"/>
        <end position="28"/>
    </location>
</feature>
<feature type="region of interest" description="Disordered" evidence="1">
    <location>
        <begin position="52"/>
        <end position="91"/>
    </location>
</feature>
<dbReference type="EMBL" id="AP022871">
    <property type="protein sequence ID" value="BCB89318.1"/>
    <property type="molecule type" value="Genomic_DNA"/>
</dbReference>
<sequence length="91" mass="10296">MSPDPGNYVSDDKQVNQPSDTRGTWNLTGTTSIRPWLRFRNRWDFRSFKPTAGSKGGIRMMGSHVKSPNDKRQSATIKRLTVANQGRIDES</sequence>
<gene>
    <name evidence="2" type="ORF">Psuf_066310</name>
</gene>
<dbReference type="Proteomes" id="UP000503011">
    <property type="component" value="Chromosome"/>
</dbReference>
<feature type="region of interest" description="Disordered" evidence="1">
    <location>
        <begin position="1"/>
        <end position="28"/>
    </location>
</feature>
<reference evidence="2 3" key="2">
    <citation type="submission" date="2020-03" db="EMBL/GenBank/DDBJ databases">
        <authorList>
            <person name="Ichikawa N."/>
            <person name="Kimura A."/>
            <person name="Kitahashi Y."/>
            <person name="Uohara A."/>
        </authorList>
    </citation>
    <scope>NUCLEOTIDE SEQUENCE [LARGE SCALE GENOMIC DNA]</scope>
    <source>
        <strain evidence="2 3">NBRC 105367</strain>
    </source>
</reference>
<name>A0A6F8YTQ1_9ACTN</name>